<name>A0A9P4YWN6_9HYPO</name>
<evidence type="ECO:0000256" key="3">
    <source>
        <dbReference type="ARBA" id="ARBA00022692"/>
    </source>
</evidence>
<gene>
    <name evidence="9" type="ORF">GMORB2_6591</name>
</gene>
<protein>
    <submittedName>
        <fullName evidence="9">Transmembrane amino acid transporter protein</fullName>
    </submittedName>
</protein>
<dbReference type="GO" id="GO:0015179">
    <property type="term" value="F:L-amino acid transmembrane transporter activity"/>
    <property type="evidence" value="ECO:0007669"/>
    <property type="project" value="TreeGrafter"/>
</dbReference>
<feature type="transmembrane region" description="Helical" evidence="7">
    <location>
        <begin position="87"/>
        <end position="108"/>
    </location>
</feature>
<evidence type="ECO:0000313" key="10">
    <source>
        <dbReference type="Proteomes" id="UP000749293"/>
    </source>
</evidence>
<sequence length="505" mass="53982">MASVLGEEKSTKGQSDTDGQELGLSPSGRRVVARQDDAPYDEVFGKVTDDGPNYRGLGWKGTVILMMKTQIGLGVLSMPQTFDNVGMIPGVLLLLAVAAIATWTSWVVGMFKLNHPSVYGIDDAGYIMFGRVGREVLGTFFCLFWIFCGGSGILGASIALNSISLHGTCTAVFVVIAAIASGALASVRTLSKISWLAWAGMAFILAASKFITLDSHLPLPLPPPSQQPSLTAYGRLPVLTVTISVGVQDRPTDAPPGPWKSDYRLFGDPTFAQGVSAVSTFIFSCSAAPAYFAIVAEMRDPKKYTRSLIIAQIGSTSIYLVIAVVIYYYCGSYVASPALGSAGPLVKRVAYGLSLPGLLITTCIFLHLPAKYIFVRILRGSRHLSANTAVHWGTWLGCTVGTTLIAYLIASGIPIFGDLVSLIGAFLGASLGYQPPGFMWLYDNWKTDRRTWKWYTLVSWSVFLVVVGTFLTVGGTYGAVINIIKSLDAGGTSKPWACADNSNSV</sequence>
<keyword evidence="5 7" id="KW-0472">Membrane</keyword>
<proteinExistence type="inferred from homology"/>
<comment type="subcellular location">
    <subcellularLocation>
        <location evidence="1">Membrane</location>
        <topology evidence="1">Multi-pass membrane protein</topology>
    </subcellularLocation>
</comment>
<feature type="transmembrane region" description="Helical" evidence="7">
    <location>
        <begin position="349"/>
        <end position="368"/>
    </location>
</feature>
<evidence type="ECO:0000256" key="7">
    <source>
        <dbReference type="SAM" id="Phobius"/>
    </source>
</evidence>
<dbReference type="OrthoDB" id="40134at2759"/>
<evidence type="ECO:0000256" key="5">
    <source>
        <dbReference type="ARBA" id="ARBA00023136"/>
    </source>
</evidence>
<feature type="transmembrane region" description="Helical" evidence="7">
    <location>
        <begin position="454"/>
        <end position="477"/>
    </location>
</feature>
<feature type="domain" description="Amino acid transporter transmembrane" evidence="8">
    <location>
        <begin position="57"/>
        <end position="480"/>
    </location>
</feature>
<evidence type="ECO:0000256" key="2">
    <source>
        <dbReference type="ARBA" id="ARBA00008066"/>
    </source>
</evidence>
<feature type="compositionally biased region" description="Basic and acidic residues" evidence="6">
    <location>
        <begin position="1"/>
        <end position="11"/>
    </location>
</feature>
<dbReference type="GeneID" id="55972816"/>
<comment type="caution">
    <text evidence="9">The sequence shown here is derived from an EMBL/GenBank/DDBJ whole genome shotgun (WGS) entry which is preliminary data.</text>
</comment>
<feature type="transmembrane region" description="Helical" evidence="7">
    <location>
        <begin position="193"/>
        <end position="213"/>
    </location>
</feature>
<organism evidence="9 10">
    <name type="scientific">Geosmithia morbida</name>
    <dbReference type="NCBI Taxonomy" id="1094350"/>
    <lineage>
        <taxon>Eukaryota</taxon>
        <taxon>Fungi</taxon>
        <taxon>Dikarya</taxon>
        <taxon>Ascomycota</taxon>
        <taxon>Pezizomycotina</taxon>
        <taxon>Sordariomycetes</taxon>
        <taxon>Hypocreomycetidae</taxon>
        <taxon>Hypocreales</taxon>
        <taxon>Bionectriaceae</taxon>
        <taxon>Geosmithia</taxon>
    </lineage>
</organism>
<accession>A0A9P4YWN6</accession>
<dbReference type="PANTHER" id="PTHR22950:SF683">
    <property type="entry name" value="AMINO ACID TRANSPORTER (EUROFUNG)"/>
    <property type="match status" value="1"/>
</dbReference>
<dbReference type="RefSeq" id="XP_035321695.1">
    <property type="nucleotide sequence ID" value="XM_035468561.1"/>
</dbReference>
<feature type="transmembrane region" description="Helical" evidence="7">
    <location>
        <begin position="136"/>
        <end position="159"/>
    </location>
</feature>
<dbReference type="Proteomes" id="UP000749293">
    <property type="component" value="Unassembled WGS sequence"/>
</dbReference>
<dbReference type="Pfam" id="PF01490">
    <property type="entry name" value="Aa_trans"/>
    <property type="match status" value="1"/>
</dbReference>
<feature type="transmembrane region" description="Helical" evidence="7">
    <location>
        <begin position="308"/>
        <end position="329"/>
    </location>
</feature>
<evidence type="ECO:0000313" key="9">
    <source>
        <dbReference type="EMBL" id="KAF4123043.1"/>
    </source>
</evidence>
<dbReference type="AlphaFoldDB" id="A0A9P4YWN6"/>
<keyword evidence="4 7" id="KW-1133">Transmembrane helix</keyword>
<feature type="transmembrane region" description="Helical" evidence="7">
    <location>
        <begin position="165"/>
        <end position="186"/>
    </location>
</feature>
<dbReference type="EMBL" id="JAANYQ010000007">
    <property type="protein sequence ID" value="KAF4123043.1"/>
    <property type="molecule type" value="Genomic_DNA"/>
</dbReference>
<evidence type="ECO:0000259" key="8">
    <source>
        <dbReference type="Pfam" id="PF01490"/>
    </source>
</evidence>
<dbReference type="PANTHER" id="PTHR22950">
    <property type="entry name" value="AMINO ACID TRANSPORTER"/>
    <property type="match status" value="1"/>
</dbReference>
<comment type="similarity">
    <text evidence="2">Belongs to the amino acid/polyamine transporter 2 family.</text>
</comment>
<feature type="transmembrane region" description="Helical" evidence="7">
    <location>
        <begin position="271"/>
        <end position="296"/>
    </location>
</feature>
<evidence type="ECO:0000256" key="4">
    <source>
        <dbReference type="ARBA" id="ARBA00022989"/>
    </source>
</evidence>
<feature type="transmembrane region" description="Helical" evidence="7">
    <location>
        <begin position="389"/>
        <end position="409"/>
    </location>
</feature>
<keyword evidence="3 7" id="KW-0812">Transmembrane</keyword>
<keyword evidence="10" id="KW-1185">Reference proteome</keyword>
<evidence type="ECO:0000256" key="1">
    <source>
        <dbReference type="ARBA" id="ARBA00004141"/>
    </source>
</evidence>
<dbReference type="GO" id="GO:0016020">
    <property type="term" value="C:membrane"/>
    <property type="evidence" value="ECO:0007669"/>
    <property type="project" value="UniProtKB-SubCell"/>
</dbReference>
<dbReference type="InterPro" id="IPR013057">
    <property type="entry name" value="AA_transpt_TM"/>
</dbReference>
<feature type="region of interest" description="Disordered" evidence="6">
    <location>
        <begin position="1"/>
        <end position="28"/>
    </location>
</feature>
<feature type="transmembrane region" description="Helical" evidence="7">
    <location>
        <begin position="415"/>
        <end position="433"/>
    </location>
</feature>
<evidence type="ECO:0000256" key="6">
    <source>
        <dbReference type="SAM" id="MobiDB-lite"/>
    </source>
</evidence>
<reference evidence="9" key="1">
    <citation type="submission" date="2020-03" db="EMBL/GenBank/DDBJ databases">
        <title>Site-based positive gene gene selection in Geosmithia morbida across the United States reveals a broad range of putative effectors and factors for local host and environmental adapation.</title>
        <authorList>
            <person name="Onufrak A."/>
            <person name="Murdoch R.W."/>
            <person name="Gazis R."/>
            <person name="Huff M."/>
            <person name="Staton M."/>
            <person name="Klingeman W."/>
            <person name="Hadziabdic D."/>
        </authorList>
    </citation>
    <scope>NUCLEOTIDE SEQUENCE</scope>
    <source>
        <strain evidence="9">1262</strain>
    </source>
</reference>